<keyword evidence="4 6" id="KW-0689">Ribosomal protein</keyword>
<feature type="domain" description="Large ribosomal subunit protein uL10-like insertion" evidence="8">
    <location>
        <begin position="133"/>
        <end position="202"/>
    </location>
</feature>
<dbReference type="EMBL" id="DSEU01000025">
    <property type="protein sequence ID" value="HEM66682.1"/>
    <property type="molecule type" value="Genomic_DNA"/>
</dbReference>
<dbReference type="GO" id="GO:0002181">
    <property type="term" value="P:cytoplasmic translation"/>
    <property type="evidence" value="ECO:0007669"/>
    <property type="project" value="TreeGrafter"/>
</dbReference>
<comment type="similarity">
    <text evidence="1 6">Belongs to the universal ribosomal protein uL10 family.</text>
</comment>
<accession>A0A7J2U3D1</accession>
<dbReference type="GO" id="GO:0070180">
    <property type="term" value="F:large ribosomal subunit rRNA binding"/>
    <property type="evidence" value="ECO:0007669"/>
    <property type="project" value="UniProtKB-UniRule"/>
</dbReference>
<dbReference type="Gene3D" id="6.10.140.760">
    <property type="match status" value="1"/>
</dbReference>
<dbReference type="AlphaFoldDB" id="A0A7J2U3D1"/>
<evidence type="ECO:0000256" key="7">
    <source>
        <dbReference type="SAM" id="MobiDB-lite"/>
    </source>
</evidence>
<comment type="subunit">
    <text evidence="6">Part of the 50S ribosomal subunit. Forms part of the ribosomal stalk which helps the ribosome interact with GTP-bound translation factors. Forms a heptameric L10(L12)2(L12)2(L12)2 complex, where L10 forms an elongated spine to which the L12 dimers bind in a sequential fashion.</text>
</comment>
<dbReference type="SUPFAM" id="SSF160369">
    <property type="entry name" value="Ribosomal protein L10-like"/>
    <property type="match status" value="1"/>
</dbReference>
<keyword evidence="3 6" id="KW-0694">RNA-binding</keyword>
<dbReference type="PANTHER" id="PTHR45699:SF3">
    <property type="entry name" value="LARGE RIBOSOMAL SUBUNIT PROTEIN UL10"/>
    <property type="match status" value="1"/>
</dbReference>
<dbReference type="PANTHER" id="PTHR45699">
    <property type="entry name" value="60S ACIDIC RIBOSOMAL PROTEIN P0"/>
    <property type="match status" value="1"/>
</dbReference>
<protein>
    <recommendedName>
        <fullName evidence="6">Large ribosomal subunit protein uL10</fullName>
    </recommendedName>
    <alternativeName>
        <fullName evidence="6">Acidic ribosomal protein P0 homolog</fullName>
    </alternativeName>
</protein>
<dbReference type="Pfam" id="PF17777">
    <property type="entry name" value="RL10P_insert"/>
    <property type="match status" value="1"/>
</dbReference>
<dbReference type="InterPro" id="IPR043164">
    <property type="entry name" value="Ribosomal_uL10-like_insert_sf"/>
</dbReference>
<dbReference type="InterPro" id="IPR050323">
    <property type="entry name" value="Ribosomal_protein_uL10"/>
</dbReference>
<dbReference type="InterPro" id="IPR001790">
    <property type="entry name" value="Ribosomal_uL10"/>
</dbReference>
<evidence type="ECO:0000256" key="4">
    <source>
        <dbReference type="ARBA" id="ARBA00022980"/>
    </source>
</evidence>
<feature type="compositionally biased region" description="Basic and acidic residues" evidence="7">
    <location>
        <begin position="331"/>
        <end position="344"/>
    </location>
</feature>
<dbReference type="Gene3D" id="3.30.70.1730">
    <property type="match status" value="1"/>
</dbReference>
<organism evidence="9">
    <name type="scientific">Ignisphaera aggregans</name>
    <dbReference type="NCBI Taxonomy" id="334771"/>
    <lineage>
        <taxon>Archaea</taxon>
        <taxon>Thermoproteota</taxon>
        <taxon>Thermoprotei</taxon>
        <taxon>Desulfurococcales</taxon>
        <taxon>Desulfurococcaceae</taxon>
        <taxon>Ignisphaera</taxon>
    </lineage>
</organism>
<dbReference type="GO" id="GO:0003735">
    <property type="term" value="F:structural constituent of ribosome"/>
    <property type="evidence" value="ECO:0007669"/>
    <property type="project" value="TreeGrafter"/>
</dbReference>
<evidence type="ECO:0000256" key="3">
    <source>
        <dbReference type="ARBA" id="ARBA00022884"/>
    </source>
</evidence>
<evidence type="ECO:0000313" key="9">
    <source>
        <dbReference type="EMBL" id="HEM66682.1"/>
    </source>
</evidence>
<feature type="region of interest" description="Disordered" evidence="7">
    <location>
        <begin position="323"/>
        <end position="358"/>
    </location>
</feature>
<dbReference type="Pfam" id="PF00466">
    <property type="entry name" value="Ribosomal_L10"/>
    <property type="match status" value="1"/>
</dbReference>
<comment type="caution">
    <text evidence="9">The sequence shown here is derived from an EMBL/GenBank/DDBJ whole genome shotgun (WGS) entry which is preliminary data.</text>
</comment>
<keyword evidence="2 6" id="KW-0699">rRNA-binding</keyword>
<dbReference type="InterPro" id="IPR040637">
    <property type="entry name" value="Ribosomal_uL10-like_insert"/>
</dbReference>
<evidence type="ECO:0000256" key="6">
    <source>
        <dbReference type="HAMAP-Rule" id="MF_00280"/>
    </source>
</evidence>
<dbReference type="GO" id="GO:0022625">
    <property type="term" value="C:cytosolic large ribosomal subunit"/>
    <property type="evidence" value="ECO:0007669"/>
    <property type="project" value="TreeGrafter"/>
</dbReference>
<dbReference type="InterPro" id="IPR043141">
    <property type="entry name" value="Ribosomal_uL10-like_sf"/>
</dbReference>
<evidence type="ECO:0000256" key="5">
    <source>
        <dbReference type="ARBA" id="ARBA00023274"/>
    </source>
</evidence>
<evidence type="ECO:0000256" key="2">
    <source>
        <dbReference type="ARBA" id="ARBA00022730"/>
    </source>
</evidence>
<evidence type="ECO:0000256" key="1">
    <source>
        <dbReference type="ARBA" id="ARBA00008889"/>
    </source>
</evidence>
<comment type="function">
    <text evidence="6">Forms part of the ribosomal stalk, playing a central role in the interaction of the ribosome with GTP-bound translation factors.</text>
</comment>
<dbReference type="GO" id="GO:0000027">
    <property type="term" value="P:ribosomal large subunit assembly"/>
    <property type="evidence" value="ECO:0007669"/>
    <property type="project" value="TreeGrafter"/>
</dbReference>
<proteinExistence type="inferred from homology"/>
<dbReference type="Gene3D" id="3.90.105.20">
    <property type="match status" value="1"/>
</dbReference>
<gene>
    <name evidence="9" type="primary">rplJ</name>
    <name evidence="6" type="synonym">rpl10</name>
    <name evidence="6" type="synonym">rplP0</name>
    <name evidence="9" type="ORF">ENO26_03795</name>
</gene>
<reference evidence="9" key="1">
    <citation type="journal article" date="2020" name="mSystems">
        <title>Genome- and Community-Level Interaction Insights into Carbon Utilization and Element Cycling Functions of Hydrothermarchaeota in Hydrothermal Sediment.</title>
        <authorList>
            <person name="Zhou Z."/>
            <person name="Liu Y."/>
            <person name="Xu W."/>
            <person name="Pan J."/>
            <person name="Luo Z.H."/>
            <person name="Li M."/>
        </authorList>
    </citation>
    <scope>NUCLEOTIDE SEQUENCE [LARGE SCALE GENOMIC DNA]</scope>
    <source>
        <strain evidence="9">SpSt-125</strain>
    </source>
</reference>
<dbReference type="InterPro" id="IPR022909">
    <property type="entry name" value="Ribosomal_uL10_arc"/>
</dbReference>
<name>A0A7J2U3D1_9CREN</name>
<sequence>MRPKLLRELNRLAKSYLSEKEGEERVRRAIEGKRKVIEEAKEMLSSYRTVMLIDASNLPSSYIAMLRKSIVGIGAVRLFKNNLLRLAMKELGMKNVDEFSKYLQGTNIVVFINANPFEAKMLLDKIRVSWRVKPGDKVEHEIVVSPMKTDVKPGPMMSLFGKLKVPIQVRDGVIWIAKEATIARPGDVVTPELASLFDRLGVEPKILKPVIKVAYEGGVVIPGNDLVLDLNSYRNEFAEAILNAVNVASELVIPELPVVRSSLLKAYTRAIKLAAEAGILTKETSTMVLMSAVSKAYTLALVLATKSPEVAQYLQIAMPTTSAQQQQAAPKTEEKREEEKKEGASEEQLAEGLAALFG</sequence>
<evidence type="ECO:0000259" key="8">
    <source>
        <dbReference type="Pfam" id="PF17777"/>
    </source>
</evidence>
<keyword evidence="5 6" id="KW-0687">Ribonucleoprotein</keyword>
<dbReference type="HAMAP" id="MF_00280">
    <property type="entry name" value="Ribosomal_uL10_arch"/>
    <property type="match status" value="1"/>
</dbReference>